<dbReference type="InterPro" id="IPR011992">
    <property type="entry name" value="EF-hand-dom_pair"/>
</dbReference>
<dbReference type="FunFam" id="1.10.238.10:FF:000044">
    <property type="entry name" value="Protein S100"/>
    <property type="match status" value="1"/>
</dbReference>
<dbReference type="Gene3D" id="1.10.238.10">
    <property type="entry name" value="EF-hand"/>
    <property type="match status" value="1"/>
</dbReference>
<dbReference type="GO" id="GO:0048306">
    <property type="term" value="F:calcium-dependent protein binding"/>
    <property type="evidence" value="ECO:0007669"/>
    <property type="project" value="TreeGrafter"/>
</dbReference>
<dbReference type="GO" id="GO:0005737">
    <property type="term" value="C:cytoplasm"/>
    <property type="evidence" value="ECO:0007669"/>
    <property type="project" value="TreeGrafter"/>
</dbReference>
<feature type="domain" description="EF-hand" evidence="6">
    <location>
        <begin position="49"/>
        <end position="84"/>
    </location>
</feature>
<dbReference type="SMART" id="SM01394">
    <property type="entry name" value="S_100"/>
    <property type="match status" value="1"/>
</dbReference>
<dbReference type="RefSeq" id="XP_020462778.1">
    <property type="nucleotide sequence ID" value="XM_020607122.1"/>
</dbReference>
<dbReference type="PROSITE" id="PS50222">
    <property type="entry name" value="EF_HAND_2"/>
    <property type="match status" value="1"/>
</dbReference>
<evidence type="ECO:0000256" key="3">
    <source>
        <dbReference type="ARBA" id="ARBA00022737"/>
    </source>
</evidence>
<reference evidence="8" key="2">
    <citation type="submission" date="2025-05" db="UniProtKB">
        <authorList>
            <consortium name="Ensembl"/>
        </authorList>
    </citation>
    <scope>IDENTIFICATION</scope>
</reference>
<dbReference type="KEGG" id="malb:109964079"/>
<dbReference type="Proteomes" id="UP000261600">
    <property type="component" value="Unplaced"/>
</dbReference>
<accession>Q4VSV5</accession>
<evidence type="ECO:0000256" key="5">
    <source>
        <dbReference type="RuleBase" id="RU361184"/>
    </source>
</evidence>
<keyword evidence="9" id="KW-1185">Reference proteome</keyword>
<dbReference type="PANTHER" id="PTHR11639:SF134">
    <property type="entry name" value="PROTEIN S100-A1-RELATED"/>
    <property type="match status" value="1"/>
</dbReference>
<reference evidence="7" key="1">
    <citation type="submission" date="2004-05" db="EMBL/GenBank/DDBJ databases">
        <title>Molecular cloning and expression of eel s100-like protein.</title>
        <authorList>
            <person name="Shang X."/>
            <person name="Zhou R."/>
        </authorList>
    </citation>
    <scope>NUCLEOTIDE SEQUENCE</scope>
</reference>
<dbReference type="Pfam" id="PF01023">
    <property type="entry name" value="S_100"/>
    <property type="match status" value="1"/>
</dbReference>
<dbReference type="InterPro" id="IPR013787">
    <property type="entry name" value="S100_Ca-bd_sub"/>
</dbReference>
<dbReference type="RefSeq" id="XP_020462779.1">
    <property type="nucleotide sequence ID" value="XM_020607123.1"/>
</dbReference>
<dbReference type="PROSITE" id="PS00018">
    <property type="entry name" value="EF_HAND_1"/>
    <property type="match status" value="1"/>
</dbReference>
<evidence type="ECO:0000256" key="1">
    <source>
        <dbReference type="ARBA" id="ARBA00007323"/>
    </source>
</evidence>
<evidence type="ECO:0000313" key="7">
    <source>
        <dbReference type="EMBL" id="AAV31757.1"/>
    </source>
</evidence>
<protein>
    <recommendedName>
        <fullName evidence="5">Protein S100</fullName>
    </recommendedName>
    <alternativeName>
        <fullName evidence="5">S100 calcium-binding protein</fullName>
    </alternativeName>
</protein>
<keyword evidence="3" id="KW-0677">Repeat</keyword>
<evidence type="ECO:0000313" key="9">
    <source>
        <dbReference type="Proteomes" id="UP000261600"/>
    </source>
</evidence>
<dbReference type="CDD" id="cd05031">
    <property type="entry name" value="S-100A10_like"/>
    <property type="match status" value="1"/>
</dbReference>
<dbReference type="STRING" id="43700.ENSMALP00000029738"/>
<dbReference type="PROSITE" id="PS00303">
    <property type="entry name" value="S100_CABP"/>
    <property type="match status" value="1"/>
</dbReference>
<dbReference type="GO" id="GO:0005509">
    <property type="term" value="F:calcium ion binding"/>
    <property type="evidence" value="ECO:0007669"/>
    <property type="project" value="InterPro"/>
</dbReference>
<dbReference type="AlphaFoldDB" id="Q4VSV5"/>
<dbReference type="InterPro" id="IPR018247">
    <property type="entry name" value="EF_Hand_1_Ca_BS"/>
</dbReference>
<name>Q4VSV5_MONAL</name>
<dbReference type="GeneID" id="109964079"/>
<evidence type="ECO:0000259" key="6">
    <source>
        <dbReference type="PROSITE" id="PS50222"/>
    </source>
</evidence>
<evidence type="ECO:0000256" key="2">
    <source>
        <dbReference type="ARBA" id="ARBA00022723"/>
    </source>
</evidence>
<dbReference type="OrthoDB" id="26525at2759"/>
<evidence type="ECO:0000256" key="4">
    <source>
        <dbReference type="ARBA" id="ARBA00022837"/>
    </source>
</evidence>
<comment type="similarity">
    <text evidence="1 5">Belongs to the S-100 family.</text>
</comment>
<dbReference type="EMBL" id="AY639381">
    <property type="protein sequence ID" value="AAV31757.1"/>
    <property type="molecule type" value="mRNA"/>
</dbReference>
<keyword evidence="2 5" id="KW-0479">Metal-binding</keyword>
<evidence type="ECO:0000313" key="8">
    <source>
        <dbReference type="Ensembl" id="ENSMALP00000029738.1"/>
    </source>
</evidence>
<dbReference type="InterPro" id="IPR001751">
    <property type="entry name" value="S100/CaBP7/8-like_CS"/>
</dbReference>
<sequence length="98" mass="11416">MTQLEKCMQDLMLIFHNYSGEDGDKATLSKKEMKKLIEKELPTFLAAQKDPKFVDSLMKDLDQNRDDKINFEEFLSLICGLSMACEECFRRSEKKGKK</sequence>
<dbReference type="SUPFAM" id="SSF47473">
    <property type="entry name" value="EF-hand"/>
    <property type="match status" value="1"/>
</dbReference>
<organism evidence="7">
    <name type="scientific">Monopterus albus</name>
    <name type="common">Swamp eel</name>
    <dbReference type="NCBI Taxonomy" id="43700"/>
    <lineage>
        <taxon>Eukaryota</taxon>
        <taxon>Metazoa</taxon>
        <taxon>Chordata</taxon>
        <taxon>Craniata</taxon>
        <taxon>Vertebrata</taxon>
        <taxon>Euteleostomi</taxon>
        <taxon>Actinopterygii</taxon>
        <taxon>Neopterygii</taxon>
        <taxon>Teleostei</taxon>
        <taxon>Neoteleostei</taxon>
        <taxon>Acanthomorphata</taxon>
        <taxon>Anabantaria</taxon>
        <taxon>Synbranchiformes</taxon>
        <taxon>Synbranchidae</taxon>
        <taxon>Monopterus</taxon>
    </lineage>
</organism>
<proteinExistence type="evidence at transcript level"/>
<dbReference type="InterPro" id="IPR002048">
    <property type="entry name" value="EF_hand_dom"/>
</dbReference>
<dbReference type="PANTHER" id="PTHR11639">
    <property type="entry name" value="S100 CALCIUM-BINDING PROTEIN"/>
    <property type="match status" value="1"/>
</dbReference>
<dbReference type="Ensembl" id="ENSMALT00000030268.1">
    <property type="protein sequence ID" value="ENSMALP00000029738.1"/>
    <property type="gene ID" value="ENSMALG00000020579.1"/>
</dbReference>
<dbReference type="GO" id="GO:0005615">
    <property type="term" value="C:extracellular space"/>
    <property type="evidence" value="ECO:0007669"/>
    <property type="project" value="TreeGrafter"/>
</dbReference>
<keyword evidence="4 5" id="KW-0106">Calcium</keyword>